<feature type="compositionally biased region" description="Basic and acidic residues" evidence="1">
    <location>
        <begin position="121"/>
        <end position="138"/>
    </location>
</feature>
<comment type="caution">
    <text evidence="3">The sequence shown here is derived from an EMBL/GenBank/DDBJ whole genome shotgun (WGS) entry which is preliminary data.</text>
</comment>
<evidence type="ECO:0000313" key="4">
    <source>
        <dbReference type="Proteomes" id="UP000790347"/>
    </source>
</evidence>
<dbReference type="AlphaFoldDB" id="A0A922L549"/>
<evidence type="ECO:0000256" key="2">
    <source>
        <dbReference type="SAM" id="Phobius"/>
    </source>
</evidence>
<evidence type="ECO:0000313" key="3">
    <source>
        <dbReference type="EMBL" id="KAH9518216.1"/>
    </source>
</evidence>
<proteinExistence type="predicted"/>
<keyword evidence="4" id="KW-1185">Reference proteome</keyword>
<feature type="compositionally biased region" description="Basic residues" evidence="1">
    <location>
        <begin position="102"/>
        <end position="120"/>
    </location>
</feature>
<feature type="transmembrane region" description="Helical" evidence="2">
    <location>
        <begin position="408"/>
        <end position="427"/>
    </location>
</feature>
<organism evidence="3 4">
    <name type="scientific">Dermatophagoides farinae</name>
    <name type="common">American house dust mite</name>
    <dbReference type="NCBI Taxonomy" id="6954"/>
    <lineage>
        <taxon>Eukaryota</taxon>
        <taxon>Metazoa</taxon>
        <taxon>Ecdysozoa</taxon>
        <taxon>Arthropoda</taxon>
        <taxon>Chelicerata</taxon>
        <taxon>Arachnida</taxon>
        <taxon>Acari</taxon>
        <taxon>Acariformes</taxon>
        <taxon>Sarcoptiformes</taxon>
        <taxon>Astigmata</taxon>
        <taxon>Psoroptidia</taxon>
        <taxon>Analgoidea</taxon>
        <taxon>Pyroglyphidae</taxon>
        <taxon>Dermatophagoidinae</taxon>
        <taxon>Dermatophagoides</taxon>
    </lineage>
</organism>
<keyword evidence="2" id="KW-0812">Transmembrane</keyword>
<gene>
    <name evidence="3" type="ORF">DERF_008807</name>
</gene>
<dbReference type="EMBL" id="ASGP02000003">
    <property type="protein sequence ID" value="KAH9518216.1"/>
    <property type="molecule type" value="Genomic_DNA"/>
</dbReference>
<keyword evidence="2" id="KW-1133">Transmembrane helix</keyword>
<feature type="transmembrane region" description="Helical" evidence="2">
    <location>
        <begin position="357"/>
        <end position="377"/>
    </location>
</feature>
<protein>
    <submittedName>
        <fullName evidence="3">Uncharacterized protein</fullName>
    </submittedName>
</protein>
<feature type="region of interest" description="Disordered" evidence="1">
    <location>
        <begin position="102"/>
        <end position="138"/>
    </location>
</feature>
<feature type="transmembrane region" description="Helical" evidence="2">
    <location>
        <begin position="277"/>
        <end position="296"/>
    </location>
</feature>
<dbReference type="Proteomes" id="UP000790347">
    <property type="component" value="Unassembled WGS sequence"/>
</dbReference>
<evidence type="ECO:0000256" key="1">
    <source>
        <dbReference type="SAM" id="MobiDB-lite"/>
    </source>
</evidence>
<accession>A0A922L549</accession>
<reference evidence="3" key="1">
    <citation type="submission" date="2013-05" db="EMBL/GenBank/DDBJ databases">
        <authorList>
            <person name="Yim A.K.Y."/>
            <person name="Chan T.F."/>
            <person name="Ji K.M."/>
            <person name="Liu X.Y."/>
            <person name="Zhou J.W."/>
            <person name="Li R.Q."/>
            <person name="Yang K.Y."/>
            <person name="Li J."/>
            <person name="Li M."/>
            <person name="Law P.T.W."/>
            <person name="Wu Y.L."/>
            <person name="Cai Z.L."/>
            <person name="Qin H."/>
            <person name="Bao Y."/>
            <person name="Leung R.K.K."/>
            <person name="Ng P.K.S."/>
            <person name="Zou J."/>
            <person name="Zhong X.J."/>
            <person name="Ran P.X."/>
            <person name="Zhong N.S."/>
            <person name="Liu Z.G."/>
            <person name="Tsui S.K.W."/>
        </authorList>
    </citation>
    <scope>NUCLEOTIDE SEQUENCE</scope>
    <source>
        <strain evidence="3">Derf</strain>
        <tissue evidence="3">Whole organism</tissue>
    </source>
</reference>
<name>A0A922L549_DERFA</name>
<keyword evidence="2" id="KW-0472">Membrane</keyword>
<sequence>MSGIKMFSMLTTTTWAVILMASLWFWSGPFRCYCYSAKYDNNNDQDLNIYHHDEKDVRIKSAVISKWSDVQKIVSSQAFQNDDDRIEINIFLLILNPNARNHHHQQKRMSKHRNSKKRKLGGHDHHHQNDDDNNNDKYQKQYSDEQKEIITQFQYSATHFHSVTSKYNLIKDNDVGQKKIFRFIIIDNDDGDENGLQKQHKKMLNYLRQHSTINERTIIDQWQRERDPFMLVKLSNHHHVQIMKNYVHPHAIMMVFWYGKVCRLPLLKYSETSQNQISNMINMTILFVSMISLIFGQRKNLPYLQQLTSLPALLYPIGFVWNQIHGSSSNGGQSHSSFLSIIQFSPRSNGQFLSESLFIMAANFTFSYCLYMCTDWFSNPVEKLKPDASNKFNSGKVIGHNSKNKKSLITYLIIIMAISFWIVNSVFKMKLGQ</sequence>
<reference evidence="3" key="2">
    <citation type="journal article" date="2022" name="Res Sq">
        <title>Comparative Genomics Reveals Insights into the Divergent Evolution of Astigmatic Mites and Household Pest Adaptations.</title>
        <authorList>
            <person name="Xiong Q."/>
            <person name="Wan A.T.-Y."/>
            <person name="Liu X.-Y."/>
            <person name="Fung C.S.-H."/>
            <person name="Xiao X."/>
            <person name="Malainual N."/>
            <person name="Hou J."/>
            <person name="Wang L."/>
            <person name="Wang M."/>
            <person name="Yang K."/>
            <person name="Cui Y."/>
            <person name="Leung E."/>
            <person name="Nong W."/>
            <person name="Shin S.-K."/>
            <person name="Au S."/>
            <person name="Jeong K.Y."/>
            <person name="Chew F.T."/>
            <person name="Hui J."/>
            <person name="Leung T.F."/>
            <person name="Tungtrongchitr A."/>
            <person name="Zhong N."/>
            <person name="Liu Z."/>
            <person name="Tsui S."/>
        </authorList>
    </citation>
    <scope>NUCLEOTIDE SEQUENCE</scope>
    <source>
        <strain evidence="3">Derf</strain>
        <tissue evidence="3">Whole organism</tissue>
    </source>
</reference>